<evidence type="ECO:0000313" key="6">
    <source>
        <dbReference type="Proteomes" id="UP001172083"/>
    </source>
</evidence>
<dbReference type="Pfam" id="PF07702">
    <property type="entry name" value="UTRA"/>
    <property type="match status" value="1"/>
</dbReference>
<dbReference type="InterPro" id="IPR000524">
    <property type="entry name" value="Tscrpt_reg_HTH_GntR"/>
</dbReference>
<dbReference type="InterPro" id="IPR011663">
    <property type="entry name" value="UTRA"/>
</dbReference>
<dbReference type="PANTHER" id="PTHR44846:SF1">
    <property type="entry name" value="MANNOSYL-D-GLYCERATE TRANSPORT_METABOLISM SYSTEM REPRESSOR MNGR-RELATED"/>
    <property type="match status" value="1"/>
</dbReference>
<organism evidence="5 6">
    <name type="scientific">Agaribacillus aureus</name>
    <dbReference type="NCBI Taxonomy" id="3051825"/>
    <lineage>
        <taxon>Bacteria</taxon>
        <taxon>Pseudomonadati</taxon>
        <taxon>Bacteroidota</taxon>
        <taxon>Cytophagia</taxon>
        <taxon>Cytophagales</taxon>
        <taxon>Splendidivirgaceae</taxon>
        <taxon>Agaribacillus</taxon>
    </lineage>
</organism>
<sequence>MRKSMNLERRGTLYQEVYDYLLKKIESEFRPGDLLPPQSKIAEDTHTSLITVKRAIKELEAQGFLFSKAGKGTIVKKPSVVDNHIGVSSWTDSIAGQGKVPSTAWMKVKKRKPASSIVNMLHLKARERTVRIERLRLIDDEPICLMTNEIPLRLVPDIREKAMDDESLYTYLKDHYGLIPVYADEEVYARKASDYEIEQLQLKTPFVLVVERLSWLSDNVPFEFSSIIASASSYIYRSRQINKTLDPEVLKNIIIKEN</sequence>
<dbReference type="InterPro" id="IPR050679">
    <property type="entry name" value="Bact_HTH_transcr_reg"/>
</dbReference>
<dbReference type="InterPro" id="IPR036390">
    <property type="entry name" value="WH_DNA-bd_sf"/>
</dbReference>
<dbReference type="Proteomes" id="UP001172083">
    <property type="component" value="Unassembled WGS sequence"/>
</dbReference>
<dbReference type="Pfam" id="PF00392">
    <property type="entry name" value="GntR"/>
    <property type="match status" value="1"/>
</dbReference>
<keyword evidence="6" id="KW-1185">Reference proteome</keyword>
<reference evidence="5" key="1">
    <citation type="submission" date="2023-06" db="EMBL/GenBank/DDBJ databases">
        <title>Genomic of Agaribacillus aureum.</title>
        <authorList>
            <person name="Wang G."/>
        </authorList>
    </citation>
    <scope>NUCLEOTIDE SEQUENCE</scope>
    <source>
        <strain evidence="5">BMA12</strain>
    </source>
</reference>
<keyword evidence="2" id="KW-0238">DNA-binding</keyword>
<dbReference type="PROSITE" id="PS50949">
    <property type="entry name" value="HTH_GNTR"/>
    <property type="match status" value="1"/>
</dbReference>
<name>A0ABT8LAY7_9BACT</name>
<dbReference type="Gene3D" id="3.40.1410.10">
    <property type="entry name" value="Chorismate lyase-like"/>
    <property type="match status" value="1"/>
</dbReference>
<dbReference type="SUPFAM" id="SSF46785">
    <property type="entry name" value="Winged helix' DNA-binding domain"/>
    <property type="match status" value="1"/>
</dbReference>
<dbReference type="InterPro" id="IPR036388">
    <property type="entry name" value="WH-like_DNA-bd_sf"/>
</dbReference>
<evidence type="ECO:0000259" key="4">
    <source>
        <dbReference type="PROSITE" id="PS50949"/>
    </source>
</evidence>
<evidence type="ECO:0000256" key="3">
    <source>
        <dbReference type="ARBA" id="ARBA00023163"/>
    </source>
</evidence>
<dbReference type="CDD" id="cd07377">
    <property type="entry name" value="WHTH_GntR"/>
    <property type="match status" value="1"/>
</dbReference>
<evidence type="ECO:0000313" key="5">
    <source>
        <dbReference type="EMBL" id="MDN5214912.1"/>
    </source>
</evidence>
<dbReference type="Gene3D" id="1.10.10.10">
    <property type="entry name" value="Winged helix-like DNA-binding domain superfamily/Winged helix DNA-binding domain"/>
    <property type="match status" value="1"/>
</dbReference>
<dbReference type="SMART" id="SM00345">
    <property type="entry name" value="HTH_GNTR"/>
    <property type="match status" value="1"/>
</dbReference>
<keyword evidence="1" id="KW-0805">Transcription regulation</keyword>
<feature type="domain" description="HTH gntR-type" evidence="4">
    <location>
        <begin position="11"/>
        <end position="78"/>
    </location>
</feature>
<dbReference type="SUPFAM" id="SSF64288">
    <property type="entry name" value="Chorismate lyase-like"/>
    <property type="match status" value="1"/>
</dbReference>
<dbReference type="RefSeq" id="WP_346760250.1">
    <property type="nucleotide sequence ID" value="NZ_JAUJEB010000005.1"/>
</dbReference>
<dbReference type="PANTHER" id="PTHR44846">
    <property type="entry name" value="MANNOSYL-D-GLYCERATE TRANSPORT/METABOLISM SYSTEM REPRESSOR MNGR-RELATED"/>
    <property type="match status" value="1"/>
</dbReference>
<evidence type="ECO:0000256" key="1">
    <source>
        <dbReference type="ARBA" id="ARBA00023015"/>
    </source>
</evidence>
<comment type="caution">
    <text evidence="5">The sequence shown here is derived from an EMBL/GenBank/DDBJ whole genome shotgun (WGS) entry which is preliminary data.</text>
</comment>
<proteinExistence type="predicted"/>
<dbReference type="EMBL" id="JAUJEB010000005">
    <property type="protein sequence ID" value="MDN5214912.1"/>
    <property type="molecule type" value="Genomic_DNA"/>
</dbReference>
<keyword evidence="3" id="KW-0804">Transcription</keyword>
<gene>
    <name evidence="5" type="ORF">QQ020_22720</name>
</gene>
<protein>
    <submittedName>
        <fullName evidence="5">GntR family transcriptional regulator</fullName>
    </submittedName>
</protein>
<evidence type="ECO:0000256" key="2">
    <source>
        <dbReference type="ARBA" id="ARBA00023125"/>
    </source>
</evidence>
<dbReference type="InterPro" id="IPR028978">
    <property type="entry name" value="Chorismate_lyase_/UTRA_dom_sf"/>
</dbReference>
<accession>A0ABT8LAY7</accession>
<dbReference type="SMART" id="SM00866">
    <property type="entry name" value="UTRA"/>
    <property type="match status" value="1"/>
</dbReference>